<keyword evidence="6 8" id="KW-1133">Transmembrane helix</keyword>
<dbReference type="InterPro" id="IPR002523">
    <property type="entry name" value="MgTranspt_CorA/ZnTranspt_ZntB"/>
</dbReference>
<dbReference type="InterPro" id="IPR045863">
    <property type="entry name" value="CorA_TM1_TM2"/>
</dbReference>
<comment type="similarity">
    <text evidence="2">Belongs to the CorA metal ion transporter (MIT) (TC 1.A.35) family.</text>
</comment>
<dbReference type="EMBL" id="CP063982">
    <property type="protein sequence ID" value="UOD50856.1"/>
    <property type="molecule type" value="Genomic_DNA"/>
</dbReference>
<keyword evidence="10" id="KW-1185">Reference proteome</keyword>
<organism evidence="9 10">
    <name type="scientific">Orrella daihaiensis</name>
    <dbReference type="NCBI Taxonomy" id="2782176"/>
    <lineage>
        <taxon>Bacteria</taxon>
        <taxon>Pseudomonadati</taxon>
        <taxon>Pseudomonadota</taxon>
        <taxon>Betaproteobacteria</taxon>
        <taxon>Burkholderiales</taxon>
        <taxon>Alcaligenaceae</taxon>
        <taxon>Orrella</taxon>
    </lineage>
</organism>
<proteinExistence type="inferred from homology"/>
<evidence type="ECO:0000256" key="2">
    <source>
        <dbReference type="ARBA" id="ARBA00009765"/>
    </source>
</evidence>
<evidence type="ECO:0000256" key="8">
    <source>
        <dbReference type="SAM" id="Phobius"/>
    </source>
</evidence>
<dbReference type="Proteomes" id="UP000831607">
    <property type="component" value="Chromosome"/>
</dbReference>
<feature type="transmembrane region" description="Helical" evidence="8">
    <location>
        <begin position="315"/>
        <end position="335"/>
    </location>
</feature>
<keyword evidence="5 8" id="KW-0812">Transmembrane</keyword>
<evidence type="ECO:0000256" key="6">
    <source>
        <dbReference type="ARBA" id="ARBA00022989"/>
    </source>
</evidence>
<evidence type="ECO:0000313" key="10">
    <source>
        <dbReference type="Proteomes" id="UP000831607"/>
    </source>
</evidence>
<evidence type="ECO:0000256" key="7">
    <source>
        <dbReference type="ARBA" id="ARBA00023136"/>
    </source>
</evidence>
<dbReference type="PANTHER" id="PTHR46494:SF1">
    <property type="entry name" value="CORA FAMILY METAL ION TRANSPORTER (EUROFUNG)"/>
    <property type="match status" value="1"/>
</dbReference>
<protein>
    <submittedName>
        <fullName evidence="9">Magnesium and cobalt transport protein CorA</fullName>
    </submittedName>
</protein>
<reference evidence="9 10" key="1">
    <citation type="submission" date="2020-11" db="EMBL/GenBank/DDBJ databases">
        <title>Algicoccus daihaiensis sp.nov., isolated from Daihai Lake in Inner Mongolia.</title>
        <authorList>
            <person name="Kai J."/>
        </authorList>
    </citation>
    <scope>NUCLEOTIDE SEQUENCE [LARGE SCALE GENOMIC DNA]</scope>
    <source>
        <strain evidence="10">f23</strain>
    </source>
</reference>
<dbReference type="RefSeq" id="WP_243479268.1">
    <property type="nucleotide sequence ID" value="NZ_CP063982.1"/>
</dbReference>
<feature type="transmembrane region" description="Helical" evidence="8">
    <location>
        <begin position="284"/>
        <end position="303"/>
    </location>
</feature>
<dbReference type="PANTHER" id="PTHR46494">
    <property type="entry name" value="CORA FAMILY METAL ION TRANSPORTER (EUROFUNG)"/>
    <property type="match status" value="1"/>
</dbReference>
<evidence type="ECO:0000256" key="4">
    <source>
        <dbReference type="ARBA" id="ARBA00022475"/>
    </source>
</evidence>
<evidence type="ECO:0000256" key="1">
    <source>
        <dbReference type="ARBA" id="ARBA00004651"/>
    </source>
</evidence>
<sequence>MDNIDELMVASELKGDSAGLIAAVSYIQGEPPKTLQVDEIGAALLNPAALVWIGLHHPEEELMTQVLSQLDVSLDSLGSLLGDLSMPRLSVLEREILIVLPTISWKAGHSRPHFGRLACLVGERFLVTVRRGPSSPHVDLRERLELNRGLLHAGCDHVAVEIVDHLIDQYVESFRRFELQVDRTERELMRGTFDRASIQRLYIMRRDFHRLHVAIEPIGEVCARVARLEAKHVSASARLRFDGLADRISRVDGLFDSLAEGLKFAFEAGMMIEQARQTDTTRKLASWAAIISIPTAIAGHYGMNFQHIPAIGFEYGYYFALALMGVACTSLYVLFKRAKWL</sequence>
<dbReference type="Gene3D" id="1.20.58.340">
    <property type="entry name" value="Magnesium transport protein CorA, transmembrane region"/>
    <property type="match status" value="2"/>
</dbReference>
<evidence type="ECO:0000313" key="9">
    <source>
        <dbReference type="EMBL" id="UOD50856.1"/>
    </source>
</evidence>
<keyword evidence="3" id="KW-0813">Transport</keyword>
<keyword evidence="7 8" id="KW-0472">Membrane</keyword>
<dbReference type="SUPFAM" id="SSF143865">
    <property type="entry name" value="CorA soluble domain-like"/>
    <property type="match status" value="1"/>
</dbReference>
<keyword evidence="4" id="KW-1003">Cell membrane</keyword>
<evidence type="ECO:0000256" key="3">
    <source>
        <dbReference type="ARBA" id="ARBA00022448"/>
    </source>
</evidence>
<comment type="subcellular location">
    <subcellularLocation>
        <location evidence="1">Cell membrane</location>
        <topology evidence="1">Multi-pass membrane protein</topology>
    </subcellularLocation>
</comment>
<dbReference type="InterPro" id="IPR045861">
    <property type="entry name" value="CorA_cytoplasmic_dom"/>
</dbReference>
<accession>A0ABY4AKP2</accession>
<dbReference type="Pfam" id="PF01544">
    <property type="entry name" value="CorA"/>
    <property type="match status" value="1"/>
</dbReference>
<dbReference type="Gene3D" id="3.30.460.20">
    <property type="entry name" value="CorA soluble domain-like"/>
    <property type="match status" value="1"/>
</dbReference>
<dbReference type="SUPFAM" id="SSF144083">
    <property type="entry name" value="Magnesium transport protein CorA, transmembrane region"/>
    <property type="match status" value="1"/>
</dbReference>
<gene>
    <name evidence="9" type="ORF">DHf2319_02740</name>
</gene>
<name>A0ABY4AKP2_9BURK</name>
<evidence type="ECO:0000256" key="5">
    <source>
        <dbReference type="ARBA" id="ARBA00022692"/>
    </source>
</evidence>